<dbReference type="OrthoDB" id="2320933at2759"/>
<sequence>MSKNVRKAQWESPEVTSKRKRLDTNSSSAIHQTENLFWPEEEEDSFFTVSKLNSATDWKLSADHVENENASVLRSLESDTSLFCAHTIMDANRKPTIFETEPSSSFQLSNFKDDTFLSKTILDDAMSSCKYKIHCHGTTNLLSTTTTDKSFLTVSTVENLFNDTPLELFSSPNKNSIVNKSLNKDSTQFSTEKSKNFNDDDADDSIFNTINLHSEQVDDSPKQLKIDDSIFANIKIDDLTKVDGKDIFTQRVIDEVGVQNSQRFLEDVAIFKVPDVPPPIKKNFSATTVTESDLCSSQYAIHSDLPNTTVLTNLSRLDWDSQVFSDKLENEFPSKGDFFGLPDKVKRMIFEHKGIKSLYEWQEECLNLPAIHKRKNLIYALPTSGGKTLVAEILMLREVLCREKDVLFILPYVSIVQEKVSAMSPFAIAMNFIVDEYTAGKGKCPPMKRKKRKSIFIASIEKGAVLMDSLIEAQRADEIGLVVVDELHLIGEKGRGATLEALLTKIMFIDVNIQIVGMSATIGNLTEVSTFLKADVYTRSFRPVELKEYIKCGNDILEINAAGKTLEEVFVYNRSVDFNYNESVTRSDPDHLGGLVAECAPQHCVLVFCPSRKNCENVALLLSHILPKKFVEHRKREKDDLMDALDKVCGVLGEVLAKTIPYGIAYHHSGLTIDERKFIETAYRFGVLSVICCTSTLAAGVNLPAKRVIIRAPYVGSDFMTLCRYKQMVGRAGRAGMGEAGESFLITTSRDNIRVGEMLFSPMDKAISSLNIENSVGLQSLVLSAIGLEIATCRNDLYRLVGSTLLSVQAPQLQLSAEEMVLNLIRELFKNKILELCSPAAAGKRNTSGILTTQDVKNHNNRSSQEHRRLFVSKSTRFQLTDIGRAAFKAGIDYKRTYTIHDELKFAQKQLILTNYAHLLYLVVSFNSNAKGDELFPADAGILYRIYMSLDETTQTLFRLLGFNEAIAVKMAKTMSVQGPLELKLNRLYKVLVLIDILNLKPLPRVALRFKVERGILQTLINQSTAAASAIVRLCDQLEDFWCYKALFERIGTKLDRCGTMELEPLLDLPAVKINRAKQLYSAGFKTIEDIAKCKPINLVRSVEHMPMKIAKEIISAAKIILMKKLDYLEEEAEALKICLQ</sequence>
<feature type="domain" description="Helicase C-terminal" evidence="12">
    <location>
        <begin position="591"/>
        <end position="778"/>
    </location>
</feature>
<accession>W8BL45</accession>
<dbReference type="SUPFAM" id="SSF52540">
    <property type="entry name" value="P-loop containing nucleoside triphosphate hydrolases"/>
    <property type="match status" value="1"/>
</dbReference>
<evidence type="ECO:0000313" key="14">
    <source>
        <dbReference type="EMBL" id="JAB94016.1"/>
    </source>
</evidence>
<dbReference type="GO" id="GO:0016787">
    <property type="term" value="F:hydrolase activity"/>
    <property type="evidence" value="ECO:0007669"/>
    <property type="project" value="UniProtKB-KW"/>
</dbReference>
<comment type="catalytic activity">
    <reaction evidence="9">
        <text>ATP + H2O = ADP + phosphate + H(+)</text>
        <dbReference type="Rhea" id="RHEA:13065"/>
        <dbReference type="ChEBI" id="CHEBI:15377"/>
        <dbReference type="ChEBI" id="CHEBI:15378"/>
        <dbReference type="ChEBI" id="CHEBI:30616"/>
        <dbReference type="ChEBI" id="CHEBI:43474"/>
        <dbReference type="ChEBI" id="CHEBI:456216"/>
        <dbReference type="EC" id="5.6.2.4"/>
    </reaction>
</comment>
<evidence type="ECO:0000313" key="15">
    <source>
        <dbReference type="Proteomes" id="UP000606786"/>
    </source>
</evidence>
<evidence type="ECO:0000256" key="9">
    <source>
        <dbReference type="ARBA" id="ARBA00048988"/>
    </source>
</evidence>
<dbReference type="SMART" id="SM00490">
    <property type="entry name" value="HELICc"/>
    <property type="match status" value="1"/>
</dbReference>
<dbReference type="PANTHER" id="PTHR47961">
    <property type="entry name" value="DNA POLYMERASE THETA, PUTATIVE (AFU_ORTHOLOGUE AFUA_1G05260)-RELATED"/>
    <property type="match status" value="1"/>
</dbReference>
<evidence type="ECO:0000259" key="12">
    <source>
        <dbReference type="PROSITE" id="PS51194"/>
    </source>
</evidence>
<dbReference type="Pfam" id="PF00271">
    <property type="entry name" value="Helicase_C"/>
    <property type="match status" value="1"/>
</dbReference>
<keyword evidence="8" id="KW-0539">Nucleus</keyword>
<dbReference type="Gene3D" id="1.10.3380.20">
    <property type="match status" value="1"/>
</dbReference>
<protein>
    <submittedName>
        <fullName evidence="13">(Mediterranean fruit fly) hypothetical protein</fullName>
    </submittedName>
    <submittedName>
        <fullName evidence="14">Helicase POLQ-like</fullName>
    </submittedName>
</protein>
<reference evidence="14" key="1">
    <citation type="submission" date="2013-07" db="EMBL/GenBank/DDBJ databases">
        <authorList>
            <person name="Geib S."/>
        </authorList>
    </citation>
    <scope>NUCLEOTIDE SEQUENCE</scope>
</reference>
<dbReference type="InterPro" id="IPR046931">
    <property type="entry name" value="HTH_61"/>
</dbReference>
<reference evidence="13" key="3">
    <citation type="submission" date="2020-11" db="EMBL/GenBank/DDBJ databases">
        <authorList>
            <person name="Whitehead M."/>
        </authorList>
    </citation>
    <scope>NUCLEOTIDE SEQUENCE</scope>
    <source>
        <strain evidence="13">EGII</strain>
    </source>
</reference>
<dbReference type="Pfam" id="PF00270">
    <property type="entry name" value="DEAD"/>
    <property type="match status" value="1"/>
</dbReference>
<dbReference type="PANTHER" id="PTHR47961:SF12">
    <property type="entry name" value="HELICASE POLQ-LIKE"/>
    <property type="match status" value="1"/>
</dbReference>
<keyword evidence="15" id="KW-1185">Reference proteome</keyword>
<dbReference type="CDD" id="cd18026">
    <property type="entry name" value="DEXHc_POLQ-like"/>
    <property type="match status" value="1"/>
</dbReference>
<dbReference type="GO" id="GO:0005524">
    <property type="term" value="F:ATP binding"/>
    <property type="evidence" value="ECO:0007669"/>
    <property type="project" value="UniProtKB-KW"/>
</dbReference>
<dbReference type="InterPro" id="IPR011545">
    <property type="entry name" value="DEAD/DEAH_box_helicase_dom"/>
</dbReference>
<dbReference type="GO" id="GO:0043138">
    <property type="term" value="F:3'-5' DNA helicase activity"/>
    <property type="evidence" value="ECO:0007669"/>
    <property type="project" value="UniProtKB-EC"/>
</dbReference>
<evidence type="ECO:0000256" key="4">
    <source>
        <dbReference type="ARBA" id="ARBA00022801"/>
    </source>
</evidence>
<keyword evidence="3" id="KW-0227">DNA damage</keyword>
<keyword evidence="2" id="KW-0547">Nucleotide-binding</keyword>
<dbReference type="EMBL" id="CAJHJT010000034">
    <property type="protein sequence ID" value="CAD7004823.1"/>
    <property type="molecule type" value="Genomic_DNA"/>
</dbReference>
<dbReference type="PROSITE" id="PS51194">
    <property type="entry name" value="HELICASE_CTER"/>
    <property type="match status" value="1"/>
</dbReference>
<evidence type="ECO:0000259" key="11">
    <source>
        <dbReference type="PROSITE" id="PS51192"/>
    </source>
</evidence>
<feature type="domain" description="Helicase ATP-binding" evidence="11">
    <location>
        <begin position="368"/>
        <end position="540"/>
    </location>
</feature>
<evidence type="ECO:0000256" key="10">
    <source>
        <dbReference type="SAM" id="MobiDB-lite"/>
    </source>
</evidence>
<proteinExistence type="evidence at transcript level"/>
<dbReference type="GO" id="GO:0006302">
    <property type="term" value="P:double-strand break repair"/>
    <property type="evidence" value="ECO:0007669"/>
    <property type="project" value="UniProtKB-ARBA"/>
</dbReference>
<dbReference type="InterPro" id="IPR048960">
    <property type="entry name" value="POLQ-like_helical"/>
</dbReference>
<evidence type="ECO:0000313" key="13">
    <source>
        <dbReference type="EMBL" id="CAD7004823.1"/>
    </source>
</evidence>
<dbReference type="Gene3D" id="3.40.50.300">
    <property type="entry name" value="P-loop containing nucleotide triphosphate hydrolases"/>
    <property type="match status" value="2"/>
</dbReference>
<dbReference type="Pfam" id="PF21099">
    <property type="entry name" value="POLQ_helical"/>
    <property type="match status" value="1"/>
</dbReference>
<keyword evidence="5 14" id="KW-0347">Helicase</keyword>
<keyword evidence="4" id="KW-0378">Hydrolase</keyword>
<dbReference type="EMBL" id="GAMC01012539">
    <property type="protein sequence ID" value="JAB94016.1"/>
    <property type="molecule type" value="mRNA"/>
</dbReference>
<dbReference type="FunFam" id="3.40.50.300:FF:000813">
    <property type="entry name" value="helicase POLQ-like isoform X1"/>
    <property type="match status" value="1"/>
</dbReference>
<feature type="region of interest" description="Disordered" evidence="10">
    <location>
        <begin position="1"/>
        <end position="27"/>
    </location>
</feature>
<dbReference type="InterPro" id="IPR050474">
    <property type="entry name" value="Hel308_SKI2-like"/>
</dbReference>
<comment type="subcellular location">
    <subcellularLocation>
        <location evidence="1">Nucleus</location>
    </subcellularLocation>
</comment>
<dbReference type="SMART" id="SM00487">
    <property type="entry name" value="DEXDc"/>
    <property type="match status" value="1"/>
</dbReference>
<evidence type="ECO:0000256" key="6">
    <source>
        <dbReference type="ARBA" id="ARBA00022840"/>
    </source>
</evidence>
<dbReference type="CDD" id="cd18795">
    <property type="entry name" value="SF2_C_Ski2"/>
    <property type="match status" value="1"/>
</dbReference>
<keyword evidence="6" id="KW-0067">ATP-binding</keyword>
<dbReference type="Pfam" id="PF20470">
    <property type="entry name" value="HTH_61"/>
    <property type="match status" value="1"/>
</dbReference>
<dbReference type="AlphaFoldDB" id="W8BL45"/>
<dbReference type="GO" id="GO:0005634">
    <property type="term" value="C:nucleus"/>
    <property type="evidence" value="ECO:0007669"/>
    <property type="project" value="UniProtKB-SubCell"/>
</dbReference>
<dbReference type="Gene3D" id="1.10.150.20">
    <property type="entry name" value="5' to 3' exonuclease, C-terminal subdomain"/>
    <property type="match status" value="1"/>
</dbReference>
<evidence type="ECO:0000256" key="8">
    <source>
        <dbReference type="ARBA" id="ARBA00023242"/>
    </source>
</evidence>
<evidence type="ECO:0000256" key="5">
    <source>
        <dbReference type="ARBA" id="ARBA00022806"/>
    </source>
</evidence>
<gene>
    <name evidence="14" type="primary">HELQ</name>
    <name evidence="13" type="ORF">CCAP1982_LOCUS13212</name>
</gene>
<dbReference type="PROSITE" id="PS51192">
    <property type="entry name" value="HELICASE_ATP_BIND_1"/>
    <property type="match status" value="1"/>
</dbReference>
<evidence type="ECO:0000256" key="3">
    <source>
        <dbReference type="ARBA" id="ARBA00022763"/>
    </source>
</evidence>
<dbReference type="Proteomes" id="UP000606786">
    <property type="component" value="Unassembled WGS sequence"/>
</dbReference>
<keyword evidence="7" id="KW-0234">DNA repair</keyword>
<dbReference type="GO" id="GO:0003676">
    <property type="term" value="F:nucleic acid binding"/>
    <property type="evidence" value="ECO:0007669"/>
    <property type="project" value="InterPro"/>
</dbReference>
<organism evidence="14">
    <name type="scientific">Ceratitis capitata</name>
    <name type="common">Mediterranean fruit fly</name>
    <name type="synonym">Tephritis capitata</name>
    <dbReference type="NCBI Taxonomy" id="7213"/>
    <lineage>
        <taxon>Eukaryota</taxon>
        <taxon>Metazoa</taxon>
        <taxon>Ecdysozoa</taxon>
        <taxon>Arthropoda</taxon>
        <taxon>Hexapoda</taxon>
        <taxon>Insecta</taxon>
        <taxon>Pterygota</taxon>
        <taxon>Neoptera</taxon>
        <taxon>Endopterygota</taxon>
        <taxon>Diptera</taxon>
        <taxon>Brachycera</taxon>
        <taxon>Muscomorpha</taxon>
        <taxon>Tephritoidea</taxon>
        <taxon>Tephritidae</taxon>
        <taxon>Ceratitis</taxon>
        <taxon>Ceratitis</taxon>
    </lineage>
</organism>
<dbReference type="SUPFAM" id="SSF158702">
    <property type="entry name" value="Sec63 N-terminal domain-like"/>
    <property type="match status" value="1"/>
</dbReference>
<dbReference type="InterPro" id="IPR014001">
    <property type="entry name" value="Helicase_ATP-bd"/>
</dbReference>
<dbReference type="InterPro" id="IPR027417">
    <property type="entry name" value="P-loop_NTPase"/>
</dbReference>
<evidence type="ECO:0000256" key="2">
    <source>
        <dbReference type="ARBA" id="ARBA00022741"/>
    </source>
</evidence>
<dbReference type="InterPro" id="IPR001650">
    <property type="entry name" value="Helicase_C-like"/>
</dbReference>
<evidence type="ECO:0000256" key="1">
    <source>
        <dbReference type="ARBA" id="ARBA00004123"/>
    </source>
</evidence>
<reference evidence="14" key="2">
    <citation type="journal article" date="2014" name="BMC Genomics">
        <title>A genomic perspective to assessing quality of mass-reared SIT flies used in Mediterranean fruit fly (Ceratitis capitata) eradication in California.</title>
        <authorList>
            <person name="Calla B."/>
            <person name="Hall B."/>
            <person name="Hou S."/>
            <person name="Geib S.M."/>
        </authorList>
    </citation>
    <scope>NUCLEOTIDE SEQUENCE</scope>
</reference>
<evidence type="ECO:0000256" key="7">
    <source>
        <dbReference type="ARBA" id="ARBA00023204"/>
    </source>
</evidence>
<name>W8BL45_CERCA</name>